<evidence type="ECO:0000313" key="2">
    <source>
        <dbReference type="Proteomes" id="UP000822688"/>
    </source>
</evidence>
<gene>
    <name evidence="1" type="ORF">KC19_8G081900</name>
</gene>
<evidence type="ECO:0000313" key="1">
    <source>
        <dbReference type="EMBL" id="KAG0564090.1"/>
    </source>
</evidence>
<accession>A0A8T0GYH0</accession>
<protein>
    <submittedName>
        <fullName evidence="1">Uncharacterized protein</fullName>
    </submittedName>
</protein>
<dbReference type="EMBL" id="CM026429">
    <property type="protein sequence ID" value="KAG0564090.1"/>
    <property type="molecule type" value="Genomic_DNA"/>
</dbReference>
<proteinExistence type="predicted"/>
<dbReference type="AlphaFoldDB" id="A0A8T0GYH0"/>
<sequence>MGQGEVESRVGCWICKPNVGDICRNKLLNAGATYPNTRGLTCKFSKDWRYRDKEYLSEFLEAWQITLGHSCYVRSIINNDILRVFSCIGQIMEGASQTDIRPCMNTLPVLTLQPPSKTKLRIGTGGYVFVNHFIADGIVYFITWEGEV</sequence>
<comment type="caution">
    <text evidence="1">The sequence shown here is derived from an EMBL/GenBank/DDBJ whole genome shotgun (WGS) entry which is preliminary data.</text>
</comment>
<keyword evidence="2" id="KW-1185">Reference proteome</keyword>
<reference evidence="1" key="1">
    <citation type="submission" date="2020-06" db="EMBL/GenBank/DDBJ databases">
        <title>WGS assembly of Ceratodon purpureus strain R40.</title>
        <authorList>
            <person name="Carey S.B."/>
            <person name="Jenkins J."/>
            <person name="Shu S."/>
            <person name="Lovell J.T."/>
            <person name="Sreedasyam A."/>
            <person name="Maumus F."/>
            <person name="Tiley G.P."/>
            <person name="Fernandez-Pozo N."/>
            <person name="Barry K."/>
            <person name="Chen C."/>
            <person name="Wang M."/>
            <person name="Lipzen A."/>
            <person name="Daum C."/>
            <person name="Saski C.A."/>
            <person name="Payton A.C."/>
            <person name="Mcbreen J.C."/>
            <person name="Conrad R.E."/>
            <person name="Kollar L.M."/>
            <person name="Olsson S."/>
            <person name="Huttunen S."/>
            <person name="Landis J.B."/>
            <person name="Wickett N.J."/>
            <person name="Johnson M.G."/>
            <person name="Rensing S.A."/>
            <person name="Grimwood J."/>
            <person name="Schmutz J."/>
            <person name="Mcdaniel S.F."/>
        </authorList>
    </citation>
    <scope>NUCLEOTIDE SEQUENCE</scope>
    <source>
        <strain evidence="1">R40</strain>
    </source>
</reference>
<organism evidence="1 2">
    <name type="scientific">Ceratodon purpureus</name>
    <name type="common">Fire moss</name>
    <name type="synonym">Dicranum purpureum</name>
    <dbReference type="NCBI Taxonomy" id="3225"/>
    <lineage>
        <taxon>Eukaryota</taxon>
        <taxon>Viridiplantae</taxon>
        <taxon>Streptophyta</taxon>
        <taxon>Embryophyta</taxon>
        <taxon>Bryophyta</taxon>
        <taxon>Bryophytina</taxon>
        <taxon>Bryopsida</taxon>
        <taxon>Dicranidae</taxon>
        <taxon>Pseudoditrichales</taxon>
        <taxon>Ditrichaceae</taxon>
        <taxon>Ceratodon</taxon>
    </lineage>
</organism>
<name>A0A8T0GYH0_CERPU</name>
<dbReference type="Proteomes" id="UP000822688">
    <property type="component" value="Chromosome 8"/>
</dbReference>